<name>A0A4Z0NJQ2_9HYPH</name>
<dbReference type="EMBL" id="SRLB01000022">
    <property type="protein sequence ID" value="TGD96074.1"/>
    <property type="molecule type" value="Genomic_DNA"/>
</dbReference>
<dbReference type="PANTHER" id="PTHR43240:SF1">
    <property type="entry name" value="BLR5584 PROTEIN"/>
    <property type="match status" value="1"/>
</dbReference>
<evidence type="ECO:0000313" key="4">
    <source>
        <dbReference type="Proteomes" id="UP000297535"/>
    </source>
</evidence>
<evidence type="ECO:0000313" key="3">
    <source>
        <dbReference type="EMBL" id="TGD96074.1"/>
    </source>
</evidence>
<dbReference type="Gene3D" id="3.10.129.10">
    <property type="entry name" value="Hotdog Thioesterase"/>
    <property type="match status" value="1"/>
</dbReference>
<protein>
    <submittedName>
        <fullName evidence="3">PaaI family thioesterase</fullName>
    </submittedName>
</protein>
<accession>A0A4Z0NJQ2</accession>
<dbReference type="Proteomes" id="UP000297535">
    <property type="component" value="Unassembled WGS sequence"/>
</dbReference>
<dbReference type="GO" id="GO:0005829">
    <property type="term" value="C:cytosol"/>
    <property type="evidence" value="ECO:0007669"/>
    <property type="project" value="TreeGrafter"/>
</dbReference>
<dbReference type="CDD" id="cd03443">
    <property type="entry name" value="PaaI_thioesterase"/>
    <property type="match status" value="1"/>
</dbReference>
<comment type="caution">
    <text evidence="3">The sequence shown here is derived from an EMBL/GenBank/DDBJ whole genome shotgun (WGS) entry which is preliminary data.</text>
</comment>
<keyword evidence="1" id="KW-0378">Hydrolase</keyword>
<dbReference type="OrthoDB" id="9813282at2"/>
<sequence length="156" mass="16190">MNIVETLAPGLSGIDTLRTLIEAGGRPPIGETLEFDLAEVGDGWAAFVGTPSLRAYNPIGMVHGGYAATLLDSACGCAAHSKLTADQAYTTVELKVSYIRAITAGVGPLRAEGRVVSMGRRVVFAEAALKDGNGRLYATATSTLLVIERPKAADVA</sequence>
<dbReference type="AlphaFoldDB" id="A0A4Z0NJQ2"/>
<proteinExistence type="predicted"/>
<dbReference type="SUPFAM" id="SSF54637">
    <property type="entry name" value="Thioesterase/thiol ester dehydrase-isomerase"/>
    <property type="match status" value="1"/>
</dbReference>
<organism evidence="3 4">
    <name type="scientific">Methylobacterium nonmethylotrophicum</name>
    <dbReference type="NCBI Taxonomy" id="1141884"/>
    <lineage>
        <taxon>Bacteria</taxon>
        <taxon>Pseudomonadati</taxon>
        <taxon>Pseudomonadota</taxon>
        <taxon>Alphaproteobacteria</taxon>
        <taxon>Hyphomicrobiales</taxon>
        <taxon>Methylobacteriaceae</taxon>
        <taxon>Methylobacterium</taxon>
    </lineage>
</organism>
<dbReference type="InterPro" id="IPR029069">
    <property type="entry name" value="HotDog_dom_sf"/>
</dbReference>
<dbReference type="InterPro" id="IPR006683">
    <property type="entry name" value="Thioestr_dom"/>
</dbReference>
<dbReference type="InterPro" id="IPR003736">
    <property type="entry name" value="PAAI_dom"/>
</dbReference>
<dbReference type="Pfam" id="PF03061">
    <property type="entry name" value="4HBT"/>
    <property type="match status" value="1"/>
</dbReference>
<keyword evidence="4" id="KW-1185">Reference proteome</keyword>
<gene>
    <name evidence="3" type="ORF">EU555_25290</name>
</gene>
<dbReference type="RefSeq" id="WP_135418007.1">
    <property type="nucleotide sequence ID" value="NZ_SRLB01000022.1"/>
</dbReference>
<reference evidence="3 4" key="1">
    <citation type="submission" date="2019-04" db="EMBL/GenBank/DDBJ databases">
        <authorList>
            <person name="Feng G."/>
            <person name="Zhu H."/>
        </authorList>
    </citation>
    <scope>NUCLEOTIDE SEQUENCE [LARGE SCALE GENOMIC DNA]</scope>
    <source>
        <strain evidence="3 4">6HR-1</strain>
    </source>
</reference>
<feature type="domain" description="Thioesterase" evidence="2">
    <location>
        <begin position="60"/>
        <end position="137"/>
    </location>
</feature>
<dbReference type="PANTHER" id="PTHR43240">
    <property type="entry name" value="1,4-DIHYDROXY-2-NAPHTHOYL-COA THIOESTERASE 1"/>
    <property type="match status" value="1"/>
</dbReference>
<evidence type="ECO:0000256" key="1">
    <source>
        <dbReference type="ARBA" id="ARBA00022801"/>
    </source>
</evidence>
<evidence type="ECO:0000259" key="2">
    <source>
        <dbReference type="Pfam" id="PF03061"/>
    </source>
</evidence>
<dbReference type="GO" id="GO:0061522">
    <property type="term" value="F:1,4-dihydroxy-2-naphthoyl-CoA thioesterase activity"/>
    <property type="evidence" value="ECO:0007669"/>
    <property type="project" value="TreeGrafter"/>
</dbReference>
<dbReference type="NCBIfam" id="TIGR00369">
    <property type="entry name" value="unchar_dom_1"/>
    <property type="match status" value="1"/>
</dbReference>